<dbReference type="InterPro" id="IPR003594">
    <property type="entry name" value="HATPase_dom"/>
</dbReference>
<reference evidence="19" key="2">
    <citation type="submission" date="2019-06" db="EMBL/GenBank/DDBJ databases">
        <title>Co-occurence of chitin degradation, pigmentation and bioactivity in marine Pseudoalteromonas.</title>
        <authorList>
            <person name="Sonnenschein E.C."/>
            <person name="Bech P.K."/>
        </authorList>
    </citation>
    <scope>NUCLEOTIDE SEQUENCE [LARGE SCALE GENOMIC DNA]</scope>
    <source>
        <strain evidence="19">S2897</strain>
    </source>
</reference>
<dbReference type="CDD" id="cd00082">
    <property type="entry name" value="HisKA"/>
    <property type="match status" value="1"/>
</dbReference>
<dbReference type="PROSITE" id="PS50110">
    <property type="entry name" value="RESPONSE_REGULATORY"/>
    <property type="match status" value="1"/>
</dbReference>
<comment type="catalytic activity">
    <reaction evidence="1">
        <text>ATP + protein L-histidine = ADP + protein N-phospho-L-histidine.</text>
        <dbReference type="EC" id="2.7.13.3"/>
    </reaction>
</comment>
<dbReference type="CDD" id="cd17546">
    <property type="entry name" value="REC_hyHK_CKI1_RcsC-like"/>
    <property type="match status" value="1"/>
</dbReference>
<dbReference type="PRINTS" id="PR00344">
    <property type="entry name" value="BCTRLSENSOR"/>
</dbReference>
<reference evidence="18 19" key="1">
    <citation type="submission" date="2017-12" db="EMBL/GenBank/DDBJ databases">
        <authorList>
            <person name="Paulsen S."/>
            <person name="Gram L.K."/>
        </authorList>
    </citation>
    <scope>NUCLEOTIDE SEQUENCE [LARGE SCALE GENOMIC DNA]</scope>
    <source>
        <strain evidence="18 19">S2897</strain>
    </source>
</reference>
<keyword evidence="14" id="KW-0472">Membrane</keyword>
<keyword evidence="9" id="KW-0902">Two-component regulatory system</keyword>
<dbReference type="SMART" id="SM00448">
    <property type="entry name" value="REC"/>
    <property type="match status" value="1"/>
</dbReference>
<dbReference type="InterPro" id="IPR003660">
    <property type="entry name" value="HAMP_dom"/>
</dbReference>
<dbReference type="SUPFAM" id="SSF47384">
    <property type="entry name" value="Homodimeric domain of signal transducing histidine kinase"/>
    <property type="match status" value="1"/>
</dbReference>
<proteinExistence type="predicted"/>
<dbReference type="SMART" id="SM00388">
    <property type="entry name" value="HisKA"/>
    <property type="match status" value="1"/>
</dbReference>
<feature type="domain" description="HAMP" evidence="17">
    <location>
        <begin position="317"/>
        <end position="370"/>
    </location>
</feature>
<evidence type="ECO:0000256" key="8">
    <source>
        <dbReference type="ARBA" id="ARBA00022840"/>
    </source>
</evidence>
<dbReference type="Proteomes" id="UP000305874">
    <property type="component" value="Unassembled WGS sequence"/>
</dbReference>
<dbReference type="FunFam" id="3.30.565.10:FF:000010">
    <property type="entry name" value="Sensor histidine kinase RcsC"/>
    <property type="match status" value="1"/>
</dbReference>
<evidence type="ECO:0000259" key="17">
    <source>
        <dbReference type="PROSITE" id="PS50885"/>
    </source>
</evidence>
<comment type="subunit">
    <text evidence="10">At low DSF concentrations, interacts with RpfF.</text>
</comment>
<dbReference type="InterPro" id="IPR001789">
    <property type="entry name" value="Sig_transdc_resp-reg_receiver"/>
</dbReference>
<keyword evidence="14" id="KW-1133">Transmembrane helix</keyword>
<name>A0A5S3Z8Z6_9GAMM</name>
<evidence type="ECO:0000256" key="3">
    <source>
        <dbReference type="ARBA" id="ARBA00012438"/>
    </source>
</evidence>
<sequence length="763" mass="84882">MIEFISRSVAAKMTLALALVVATLVASYLVMDRRLQSIERSVDDITDISNHAIGILRINKDIVEMQRDISVYGASGSIAVFEKIEQNYRSIQQRLDTLNDVSVAPSEQTYIDAMNDLVERYGNNLKVLTKRYTIRSTLIDDDLPRIYQGAIDRLEGLKKLTTNTDERLRITETINSWHRLHFNARLFLTKKDYAKRQEVRQIITTLLVFERNLSVPLVNKYPELVGSIVPLVKEYQSVFNKSVQANRNYFTLVNVVMAGDAIEFSALADTLREQSLERLQQIKHTAESSVSNTTHILNFLGGAAALYVVVLVLFFHFHIAKAVRRLTNSFRCFLQGDLSAPITDTERKDEIGVLAGAANRFRELSKEFIVAKQAAERTSKVKSEFLANMSHEIRTPMNGILGMARQLSNTALSPEQKRMLGMIRSSGTSLLVIINDILDLSKIEAGKIELDCQPVALTSLLEELRHLFAEQTEAKGVQLFISATQSDNDLIFDADETRLKQVLMNLLGNAVKFTEKGSVALNVTMSQQKGDELTLLFSISDTGIGIAPEHINSLFEAFSQADTSITRRFGGTGLGLTITSKLLALMGSALKVESELGQGSHFYFELSTQVSAYKQQTEVSLQEQNIHEQDLSTLSALVVEDNEVNQVVTEALLNEFGISAISMASDGEQAIAMCEAGAYDIIFMDMQMPVLDGPQATRVIKTLPNYGSVPVIALTANVLSADRQRCFDAGMDDFLTKPIEYEQLAAVLRKWCTDSEPLCDINN</sequence>
<evidence type="ECO:0000256" key="13">
    <source>
        <dbReference type="SAM" id="Coils"/>
    </source>
</evidence>
<dbReference type="GO" id="GO:0016020">
    <property type="term" value="C:membrane"/>
    <property type="evidence" value="ECO:0007669"/>
    <property type="project" value="UniProtKB-SubCell"/>
</dbReference>
<gene>
    <name evidence="18" type="ORF">CWC05_04435</name>
</gene>
<evidence type="ECO:0000313" key="19">
    <source>
        <dbReference type="Proteomes" id="UP000305874"/>
    </source>
</evidence>
<evidence type="ECO:0000256" key="2">
    <source>
        <dbReference type="ARBA" id="ARBA00004370"/>
    </source>
</evidence>
<evidence type="ECO:0000256" key="11">
    <source>
        <dbReference type="ARBA" id="ARBA00068150"/>
    </source>
</evidence>
<dbReference type="SMART" id="SM00387">
    <property type="entry name" value="HATPase_c"/>
    <property type="match status" value="1"/>
</dbReference>
<dbReference type="InterPro" id="IPR011006">
    <property type="entry name" value="CheY-like_superfamily"/>
</dbReference>
<organism evidence="18 19">
    <name type="scientific">Pseudoalteromonas ruthenica</name>
    <dbReference type="NCBI Taxonomy" id="151081"/>
    <lineage>
        <taxon>Bacteria</taxon>
        <taxon>Pseudomonadati</taxon>
        <taxon>Pseudomonadota</taxon>
        <taxon>Gammaproteobacteria</taxon>
        <taxon>Alteromonadales</taxon>
        <taxon>Pseudoalteromonadaceae</taxon>
        <taxon>Pseudoalteromonas</taxon>
    </lineage>
</organism>
<dbReference type="GO" id="GO:0000155">
    <property type="term" value="F:phosphorelay sensor kinase activity"/>
    <property type="evidence" value="ECO:0007669"/>
    <property type="project" value="InterPro"/>
</dbReference>
<dbReference type="Gene3D" id="1.10.287.130">
    <property type="match status" value="1"/>
</dbReference>
<evidence type="ECO:0000313" key="18">
    <source>
        <dbReference type="EMBL" id="TMP88678.1"/>
    </source>
</evidence>
<dbReference type="Gene3D" id="3.40.50.2300">
    <property type="match status" value="1"/>
</dbReference>
<dbReference type="InterPro" id="IPR003661">
    <property type="entry name" value="HisK_dim/P_dom"/>
</dbReference>
<dbReference type="CDD" id="cd16922">
    <property type="entry name" value="HATPase_EvgS-ArcB-TorS-like"/>
    <property type="match status" value="1"/>
</dbReference>
<comment type="caution">
    <text evidence="18">The sequence shown here is derived from an EMBL/GenBank/DDBJ whole genome shotgun (WGS) entry which is preliminary data.</text>
</comment>
<dbReference type="EC" id="2.7.13.3" evidence="3"/>
<dbReference type="FunFam" id="1.10.287.130:FF:000002">
    <property type="entry name" value="Two-component osmosensing histidine kinase"/>
    <property type="match status" value="1"/>
</dbReference>
<dbReference type="InterPro" id="IPR032255">
    <property type="entry name" value="HBM"/>
</dbReference>
<feature type="modified residue" description="4-aspartylphosphate" evidence="12">
    <location>
        <position position="685"/>
    </location>
</feature>
<dbReference type="SUPFAM" id="SSF52172">
    <property type="entry name" value="CheY-like"/>
    <property type="match status" value="1"/>
</dbReference>
<keyword evidence="5" id="KW-0808">Transferase</keyword>
<dbReference type="SUPFAM" id="SSF55874">
    <property type="entry name" value="ATPase domain of HSP90 chaperone/DNA topoisomerase II/histidine kinase"/>
    <property type="match status" value="1"/>
</dbReference>
<dbReference type="InterPro" id="IPR036890">
    <property type="entry name" value="HATPase_C_sf"/>
</dbReference>
<feature type="domain" description="Response regulatory" evidence="16">
    <location>
        <begin position="635"/>
        <end position="752"/>
    </location>
</feature>
<dbReference type="Pfam" id="PF00512">
    <property type="entry name" value="HisKA"/>
    <property type="match status" value="1"/>
</dbReference>
<comment type="subcellular location">
    <subcellularLocation>
        <location evidence="2">Membrane</location>
    </subcellularLocation>
</comment>
<keyword evidence="14" id="KW-0812">Transmembrane</keyword>
<evidence type="ECO:0000256" key="6">
    <source>
        <dbReference type="ARBA" id="ARBA00022741"/>
    </source>
</evidence>
<evidence type="ECO:0000256" key="1">
    <source>
        <dbReference type="ARBA" id="ARBA00000085"/>
    </source>
</evidence>
<evidence type="ECO:0000256" key="14">
    <source>
        <dbReference type="SAM" id="Phobius"/>
    </source>
</evidence>
<keyword evidence="13" id="KW-0175">Coiled coil</keyword>
<evidence type="ECO:0000256" key="9">
    <source>
        <dbReference type="ARBA" id="ARBA00023012"/>
    </source>
</evidence>
<feature type="coiled-coil region" evidence="13">
    <location>
        <begin position="81"/>
        <end position="131"/>
    </location>
</feature>
<evidence type="ECO:0000256" key="12">
    <source>
        <dbReference type="PROSITE-ProRule" id="PRU00169"/>
    </source>
</evidence>
<evidence type="ECO:0000256" key="7">
    <source>
        <dbReference type="ARBA" id="ARBA00022777"/>
    </source>
</evidence>
<dbReference type="InterPro" id="IPR036097">
    <property type="entry name" value="HisK_dim/P_sf"/>
</dbReference>
<feature type="domain" description="Histidine kinase" evidence="15">
    <location>
        <begin position="388"/>
        <end position="610"/>
    </location>
</feature>
<dbReference type="PROSITE" id="PS50885">
    <property type="entry name" value="HAMP"/>
    <property type="match status" value="1"/>
</dbReference>
<evidence type="ECO:0000256" key="4">
    <source>
        <dbReference type="ARBA" id="ARBA00022553"/>
    </source>
</evidence>
<dbReference type="Gene3D" id="3.30.565.10">
    <property type="entry name" value="Histidine kinase-like ATPase, C-terminal domain"/>
    <property type="match status" value="1"/>
</dbReference>
<dbReference type="SMART" id="SM01358">
    <property type="entry name" value="HBM"/>
    <property type="match status" value="1"/>
</dbReference>
<evidence type="ECO:0000256" key="10">
    <source>
        <dbReference type="ARBA" id="ARBA00064003"/>
    </source>
</evidence>
<dbReference type="Pfam" id="PF02518">
    <property type="entry name" value="HATPase_c"/>
    <property type="match status" value="1"/>
</dbReference>
<evidence type="ECO:0000259" key="16">
    <source>
        <dbReference type="PROSITE" id="PS50110"/>
    </source>
</evidence>
<dbReference type="PANTHER" id="PTHR45339:SF1">
    <property type="entry name" value="HYBRID SIGNAL TRANSDUCTION HISTIDINE KINASE J"/>
    <property type="match status" value="1"/>
</dbReference>
<evidence type="ECO:0000259" key="15">
    <source>
        <dbReference type="PROSITE" id="PS50109"/>
    </source>
</evidence>
<dbReference type="AlphaFoldDB" id="A0A5S3Z8Z6"/>
<dbReference type="InterPro" id="IPR004358">
    <property type="entry name" value="Sig_transdc_His_kin-like_C"/>
</dbReference>
<keyword evidence="6" id="KW-0547">Nucleotide-binding</keyword>
<dbReference type="InterPro" id="IPR005467">
    <property type="entry name" value="His_kinase_dom"/>
</dbReference>
<protein>
    <recommendedName>
        <fullName evidence="11">Sensory/regulatory protein RpfC</fullName>
        <ecNumber evidence="3">2.7.13.3</ecNumber>
    </recommendedName>
</protein>
<keyword evidence="7 18" id="KW-0418">Kinase</keyword>
<dbReference type="RefSeq" id="WP_138547496.1">
    <property type="nucleotide sequence ID" value="NZ_PNCG01000002.1"/>
</dbReference>
<keyword evidence="4 12" id="KW-0597">Phosphoprotein</keyword>
<feature type="transmembrane region" description="Helical" evidence="14">
    <location>
        <begin position="296"/>
        <end position="317"/>
    </location>
</feature>
<dbReference type="GO" id="GO:0005524">
    <property type="term" value="F:ATP binding"/>
    <property type="evidence" value="ECO:0007669"/>
    <property type="project" value="UniProtKB-KW"/>
</dbReference>
<dbReference type="CDD" id="cd06225">
    <property type="entry name" value="HAMP"/>
    <property type="match status" value="1"/>
</dbReference>
<dbReference type="EMBL" id="PNCG01000002">
    <property type="protein sequence ID" value="TMP88678.1"/>
    <property type="molecule type" value="Genomic_DNA"/>
</dbReference>
<dbReference type="Pfam" id="PF00072">
    <property type="entry name" value="Response_reg"/>
    <property type="match status" value="1"/>
</dbReference>
<dbReference type="Gene3D" id="6.10.340.10">
    <property type="match status" value="1"/>
</dbReference>
<dbReference type="PROSITE" id="PS50109">
    <property type="entry name" value="HIS_KIN"/>
    <property type="match status" value="1"/>
</dbReference>
<dbReference type="SUPFAM" id="SSF158472">
    <property type="entry name" value="HAMP domain-like"/>
    <property type="match status" value="1"/>
</dbReference>
<evidence type="ECO:0000256" key="5">
    <source>
        <dbReference type="ARBA" id="ARBA00022679"/>
    </source>
</evidence>
<accession>A0A5S3Z8Z6</accession>
<dbReference type="PANTHER" id="PTHR45339">
    <property type="entry name" value="HYBRID SIGNAL TRANSDUCTION HISTIDINE KINASE J"/>
    <property type="match status" value="1"/>
</dbReference>
<keyword evidence="8" id="KW-0067">ATP-binding</keyword>